<name>C3Y523_BRAFL</name>
<accession>C3Y523</accession>
<dbReference type="AlphaFoldDB" id="C3Y523"/>
<dbReference type="InParanoid" id="C3Y523"/>
<proteinExistence type="predicted"/>
<protein>
    <submittedName>
        <fullName evidence="2">Uncharacterized protein</fullName>
    </submittedName>
</protein>
<gene>
    <name evidence="2" type="ORF">BRAFLDRAFT_98916</name>
</gene>
<evidence type="ECO:0000256" key="1">
    <source>
        <dbReference type="SAM" id="MobiDB-lite"/>
    </source>
</evidence>
<reference evidence="2" key="1">
    <citation type="journal article" date="2008" name="Nature">
        <title>The amphioxus genome and the evolution of the chordate karyotype.</title>
        <authorList>
            <consortium name="US DOE Joint Genome Institute (JGI-PGF)"/>
            <person name="Putnam N.H."/>
            <person name="Butts T."/>
            <person name="Ferrier D.E.K."/>
            <person name="Furlong R.F."/>
            <person name="Hellsten U."/>
            <person name="Kawashima T."/>
            <person name="Robinson-Rechavi M."/>
            <person name="Shoguchi E."/>
            <person name="Terry A."/>
            <person name="Yu J.-K."/>
            <person name="Benito-Gutierrez E.L."/>
            <person name="Dubchak I."/>
            <person name="Garcia-Fernandez J."/>
            <person name="Gibson-Brown J.J."/>
            <person name="Grigoriev I.V."/>
            <person name="Horton A.C."/>
            <person name="de Jong P.J."/>
            <person name="Jurka J."/>
            <person name="Kapitonov V.V."/>
            <person name="Kohara Y."/>
            <person name="Kuroki Y."/>
            <person name="Lindquist E."/>
            <person name="Lucas S."/>
            <person name="Osoegawa K."/>
            <person name="Pennacchio L.A."/>
            <person name="Salamov A.A."/>
            <person name="Satou Y."/>
            <person name="Sauka-Spengler T."/>
            <person name="Schmutz J."/>
            <person name="Shin-I T."/>
            <person name="Toyoda A."/>
            <person name="Bronner-Fraser M."/>
            <person name="Fujiyama A."/>
            <person name="Holland L.Z."/>
            <person name="Holland P.W.H."/>
            <person name="Satoh N."/>
            <person name="Rokhsar D.S."/>
        </authorList>
    </citation>
    <scope>NUCLEOTIDE SEQUENCE [LARGE SCALE GENOMIC DNA]</scope>
    <source>
        <strain evidence="2">S238N-H82</strain>
        <tissue evidence="2">Testes</tissue>
    </source>
</reference>
<dbReference type="EMBL" id="GG666487">
    <property type="protein sequence ID" value="EEN64556.1"/>
    <property type="molecule type" value="Genomic_DNA"/>
</dbReference>
<evidence type="ECO:0000313" key="2">
    <source>
        <dbReference type="EMBL" id="EEN64556.1"/>
    </source>
</evidence>
<feature type="region of interest" description="Disordered" evidence="1">
    <location>
        <begin position="70"/>
        <end position="120"/>
    </location>
</feature>
<organism>
    <name type="scientific">Branchiostoma floridae</name>
    <name type="common">Florida lancelet</name>
    <name type="synonym">Amphioxus</name>
    <dbReference type="NCBI Taxonomy" id="7739"/>
    <lineage>
        <taxon>Eukaryota</taxon>
        <taxon>Metazoa</taxon>
        <taxon>Chordata</taxon>
        <taxon>Cephalochordata</taxon>
        <taxon>Leptocardii</taxon>
        <taxon>Amphioxiformes</taxon>
        <taxon>Branchiostomatidae</taxon>
        <taxon>Branchiostoma</taxon>
    </lineage>
</organism>
<sequence>MFPHHMTTEIESCASRNFKIPTHTCSCPDDGKTHVAIWCDHKPETCKWPGAECDIRPAFHVVCCASKPTRVSPPNLSGHPFTLNDLGVGRGPSPKKRSPAVPPSTAGDAHNRLRHTKLGQ</sequence>